<keyword evidence="3" id="KW-1003">Cell membrane</keyword>
<evidence type="ECO:0000256" key="6">
    <source>
        <dbReference type="ARBA" id="ARBA00023136"/>
    </source>
</evidence>
<dbReference type="Pfam" id="PF04239">
    <property type="entry name" value="DUF421"/>
    <property type="match status" value="1"/>
</dbReference>
<dbReference type="Gene3D" id="3.30.240.20">
    <property type="entry name" value="bsu07140 like domains"/>
    <property type="match status" value="1"/>
</dbReference>
<name>A0A2X2DAY3_PSELU</name>
<comment type="similarity">
    <text evidence="2">Belongs to the UPF0702 family.</text>
</comment>
<keyword evidence="6 7" id="KW-0472">Membrane</keyword>
<dbReference type="RefSeq" id="WP_010798860.1">
    <property type="nucleotide sequence ID" value="NZ_CP069263.1"/>
</dbReference>
<dbReference type="PANTHER" id="PTHR34582">
    <property type="entry name" value="UPF0702 TRANSMEMBRANE PROTEIN YCAP"/>
    <property type="match status" value="1"/>
</dbReference>
<dbReference type="EMBL" id="JADMCD010000005">
    <property type="protein sequence ID" value="MBF8641473.1"/>
    <property type="molecule type" value="Genomic_DNA"/>
</dbReference>
<evidence type="ECO:0000256" key="2">
    <source>
        <dbReference type="ARBA" id="ARBA00006448"/>
    </source>
</evidence>
<keyword evidence="4 7" id="KW-0812">Transmembrane</keyword>
<dbReference type="GO" id="GO:0005886">
    <property type="term" value="C:plasma membrane"/>
    <property type="evidence" value="ECO:0007669"/>
    <property type="project" value="UniProtKB-SubCell"/>
</dbReference>
<feature type="transmembrane region" description="Helical" evidence="7">
    <location>
        <begin position="6"/>
        <end position="22"/>
    </location>
</feature>
<evidence type="ECO:0000256" key="4">
    <source>
        <dbReference type="ARBA" id="ARBA00022692"/>
    </source>
</evidence>
<dbReference type="Proteomes" id="UP000250443">
    <property type="component" value="Unassembled WGS sequence"/>
</dbReference>
<evidence type="ECO:0000256" key="3">
    <source>
        <dbReference type="ARBA" id="ARBA00022475"/>
    </source>
</evidence>
<dbReference type="AlphaFoldDB" id="A0A2X2DAY3"/>
<dbReference type="EMBL" id="UAUF01000015">
    <property type="protein sequence ID" value="SPZ16534.1"/>
    <property type="molecule type" value="Genomic_DNA"/>
</dbReference>
<reference evidence="9 12" key="2">
    <citation type="submission" date="2020-10" db="EMBL/GenBank/DDBJ databases">
        <title>Genome sequences of Pseudomonas isolates.</title>
        <authorList>
            <person name="Wessels L."/>
            <person name="Reich F."/>
            <person name="Hammerl J."/>
        </authorList>
    </citation>
    <scope>NUCLEOTIDE SEQUENCE [LARGE SCALE GENOMIC DNA]</scope>
    <source>
        <strain evidence="9 12">20-MO00624-0</strain>
    </source>
</reference>
<accession>A0A2X2DAY3</accession>
<reference evidence="10 11" key="1">
    <citation type="submission" date="2018-06" db="EMBL/GenBank/DDBJ databases">
        <authorList>
            <consortium name="Pathogen Informatics"/>
            <person name="Doyle S."/>
        </authorList>
    </citation>
    <scope>NUCLEOTIDE SEQUENCE [LARGE SCALE GENOMIC DNA]</scope>
    <source>
        <strain evidence="10 11">NCTC11842</strain>
    </source>
</reference>
<evidence type="ECO:0000259" key="8">
    <source>
        <dbReference type="Pfam" id="PF04239"/>
    </source>
</evidence>
<keyword evidence="5 7" id="KW-1133">Transmembrane helix</keyword>
<comment type="subcellular location">
    <subcellularLocation>
        <location evidence="1">Cell membrane</location>
        <topology evidence="1">Multi-pass membrane protein</topology>
    </subcellularLocation>
</comment>
<dbReference type="Proteomes" id="UP000626180">
    <property type="component" value="Unassembled WGS sequence"/>
</dbReference>
<feature type="transmembrane region" description="Helical" evidence="7">
    <location>
        <begin position="55"/>
        <end position="75"/>
    </location>
</feature>
<organism evidence="10 11">
    <name type="scientific">Pseudomonas luteola</name>
    <dbReference type="NCBI Taxonomy" id="47886"/>
    <lineage>
        <taxon>Bacteria</taxon>
        <taxon>Pseudomonadati</taxon>
        <taxon>Pseudomonadota</taxon>
        <taxon>Gammaproteobacteria</taxon>
        <taxon>Pseudomonadales</taxon>
        <taxon>Pseudomonadaceae</taxon>
        <taxon>Pseudomonas</taxon>
    </lineage>
</organism>
<dbReference type="InterPro" id="IPR007353">
    <property type="entry name" value="DUF421"/>
</dbReference>
<evidence type="ECO:0000313" key="12">
    <source>
        <dbReference type="Proteomes" id="UP000626180"/>
    </source>
</evidence>
<gene>
    <name evidence="10" type="primary">yetF</name>
    <name evidence="9" type="ORF">IRZ65_12365</name>
    <name evidence="10" type="ORF">NCTC11842_05567</name>
</gene>
<evidence type="ECO:0000313" key="11">
    <source>
        <dbReference type="Proteomes" id="UP000250443"/>
    </source>
</evidence>
<keyword evidence="12" id="KW-1185">Reference proteome</keyword>
<evidence type="ECO:0000313" key="9">
    <source>
        <dbReference type="EMBL" id="MBF8641473.1"/>
    </source>
</evidence>
<proteinExistence type="inferred from homology"/>
<sequence length="148" mass="16317">MDAVLRAAAVYLVVFVIFKIAGRRTLAEITTFDFVLLLIIGEATQQALLGDDFSVTNAALIIVTLVVIDIGLSLVKERSPKLARFIDGMPMIIVENGQVLKARLNKVRLAEEDLLEAARTTHGLERMDQIKYAILEKNGAISIIPKEK</sequence>
<feature type="domain" description="YetF C-terminal" evidence="8">
    <location>
        <begin position="78"/>
        <end position="148"/>
    </location>
</feature>
<evidence type="ECO:0000256" key="7">
    <source>
        <dbReference type="SAM" id="Phobius"/>
    </source>
</evidence>
<dbReference type="InterPro" id="IPR023090">
    <property type="entry name" value="UPF0702_alpha/beta_dom_sf"/>
</dbReference>
<evidence type="ECO:0000313" key="10">
    <source>
        <dbReference type="EMBL" id="SPZ16534.1"/>
    </source>
</evidence>
<protein>
    <submittedName>
        <fullName evidence="9">DUF421 domain-containing protein</fullName>
    </submittedName>
    <submittedName>
        <fullName evidence="10">Membrane protein</fullName>
    </submittedName>
</protein>
<evidence type="ECO:0000256" key="5">
    <source>
        <dbReference type="ARBA" id="ARBA00022989"/>
    </source>
</evidence>
<dbReference type="PANTHER" id="PTHR34582:SF6">
    <property type="entry name" value="UPF0702 TRANSMEMBRANE PROTEIN YCAP"/>
    <property type="match status" value="1"/>
</dbReference>
<evidence type="ECO:0000256" key="1">
    <source>
        <dbReference type="ARBA" id="ARBA00004651"/>
    </source>
</evidence>